<keyword evidence="2" id="KW-0472">Membrane</keyword>
<evidence type="ECO:0000313" key="3">
    <source>
        <dbReference type="EnsemblMetazoa" id="XP_019863469.1"/>
    </source>
</evidence>
<feature type="compositionally biased region" description="Acidic residues" evidence="1">
    <location>
        <begin position="208"/>
        <end position="220"/>
    </location>
</feature>
<reference evidence="4" key="1">
    <citation type="journal article" date="2010" name="Nature">
        <title>The Amphimedon queenslandica genome and the evolution of animal complexity.</title>
        <authorList>
            <person name="Srivastava M."/>
            <person name="Simakov O."/>
            <person name="Chapman J."/>
            <person name="Fahey B."/>
            <person name="Gauthier M.E."/>
            <person name="Mitros T."/>
            <person name="Richards G.S."/>
            <person name="Conaco C."/>
            <person name="Dacre M."/>
            <person name="Hellsten U."/>
            <person name="Larroux C."/>
            <person name="Putnam N.H."/>
            <person name="Stanke M."/>
            <person name="Adamska M."/>
            <person name="Darling A."/>
            <person name="Degnan S.M."/>
            <person name="Oakley T.H."/>
            <person name="Plachetzki D.C."/>
            <person name="Zhai Y."/>
            <person name="Adamski M."/>
            <person name="Calcino A."/>
            <person name="Cummins S.F."/>
            <person name="Goodstein D.M."/>
            <person name="Harris C."/>
            <person name="Jackson D.J."/>
            <person name="Leys S.P."/>
            <person name="Shu S."/>
            <person name="Woodcroft B.J."/>
            <person name="Vervoort M."/>
            <person name="Kosik K.S."/>
            <person name="Manning G."/>
            <person name="Degnan B.M."/>
            <person name="Rokhsar D.S."/>
        </authorList>
    </citation>
    <scope>NUCLEOTIDE SEQUENCE [LARGE SCALE GENOMIC DNA]</scope>
</reference>
<reference evidence="3" key="2">
    <citation type="submission" date="2024-06" db="UniProtKB">
        <authorList>
            <consortium name="EnsemblMetazoa"/>
        </authorList>
    </citation>
    <scope>IDENTIFICATION</scope>
</reference>
<dbReference type="Proteomes" id="UP000007879">
    <property type="component" value="Unassembled WGS sequence"/>
</dbReference>
<accession>A0AAN0K1R4</accession>
<feature type="compositionally biased region" description="Basic and acidic residues" evidence="1">
    <location>
        <begin position="241"/>
        <end position="250"/>
    </location>
</feature>
<dbReference type="GeneID" id="109592475"/>
<keyword evidence="2" id="KW-0812">Transmembrane</keyword>
<evidence type="ECO:0000256" key="2">
    <source>
        <dbReference type="SAM" id="Phobius"/>
    </source>
</evidence>
<protein>
    <submittedName>
        <fullName evidence="3">Uncharacterized protein</fullName>
    </submittedName>
</protein>
<feature type="transmembrane region" description="Helical" evidence="2">
    <location>
        <begin position="159"/>
        <end position="182"/>
    </location>
</feature>
<organism evidence="3 4">
    <name type="scientific">Amphimedon queenslandica</name>
    <name type="common">Sponge</name>
    <dbReference type="NCBI Taxonomy" id="400682"/>
    <lineage>
        <taxon>Eukaryota</taxon>
        <taxon>Metazoa</taxon>
        <taxon>Porifera</taxon>
        <taxon>Demospongiae</taxon>
        <taxon>Heteroscleromorpha</taxon>
        <taxon>Haplosclerida</taxon>
        <taxon>Niphatidae</taxon>
        <taxon>Amphimedon</taxon>
    </lineage>
</organism>
<name>A0AAN0K1R4_AMPQE</name>
<feature type="region of interest" description="Disordered" evidence="1">
    <location>
        <begin position="189"/>
        <end position="250"/>
    </location>
</feature>
<dbReference type="AlphaFoldDB" id="A0AAN0K1R4"/>
<dbReference type="EnsemblMetazoa" id="XM_020007910.1">
    <property type="protein sequence ID" value="XP_019863469.1"/>
    <property type="gene ID" value="LOC109592475"/>
</dbReference>
<dbReference type="KEGG" id="aqu:109592475"/>
<proteinExistence type="predicted"/>
<dbReference type="RefSeq" id="XP_019863469.1">
    <property type="nucleotide sequence ID" value="XM_020007910.1"/>
</dbReference>
<evidence type="ECO:0000256" key="1">
    <source>
        <dbReference type="SAM" id="MobiDB-lite"/>
    </source>
</evidence>
<evidence type="ECO:0000313" key="4">
    <source>
        <dbReference type="Proteomes" id="UP000007879"/>
    </source>
</evidence>
<keyword evidence="2" id="KW-1133">Transmembrane helix</keyword>
<keyword evidence="4" id="KW-1185">Reference proteome</keyword>
<sequence>MVTSNALSIIFELEFSTSVEDAYTYTLHQRDYCKNQLNSSEINNTLISEINDTIVLINIQSLMYDETWSVSVEVAVCQYNDTTQYINITNGSDTDKILDCRSDPLMSSTATVSLTLSSSISSMEHASFFVSPSSSSSSSVTNTPSGTPVSGKSINITTVIGGVTGGVVTLILILIVAVLIACKLKKRGSFNPTSEGENEGNDGRETFELEINDTADDGEAPTDNTSASIDDMEPTDVSNEGYERQTHLVS</sequence>